<keyword evidence="2" id="KW-0812">Transmembrane</keyword>
<evidence type="ECO:0000313" key="3">
    <source>
        <dbReference type="EMBL" id="KAJ8274396.1"/>
    </source>
</evidence>
<keyword evidence="2" id="KW-0472">Membrane</keyword>
<evidence type="ECO:0000256" key="1">
    <source>
        <dbReference type="SAM" id="MobiDB-lite"/>
    </source>
</evidence>
<dbReference type="InterPro" id="IPR017438">
    <property type="entry name" value="ATP-NAD_kinase_N"/>
</dbReference>
<organism evidence="3 4">
    <name type="scientific">Conger conger</name>
    <name type="common">Conger eel</name>
    <name type="synonym">Muraena conger</name>
    <dbReference type="NCBI Taxonomy" id="82655"/>
    <lineage>
        <taxon>Eukaryota</taxon>
        <taxon>Metazoa</taxon>
        <taxon>Chordata</taxon>
        <taxon>Craniata</taxon>
        <taxon>Vertebrata</taxon>
        <taxon>Euteleostomi</taxon>
        <taxon>Actinopterygii</taxon>
        <taxon>Neopterygii</taxon>
        <taxon>Teleostei</taxon>
        <taxon>Anguilliformes</taxon>
        <taxon>Congridae</taxon>
        <taxon>Conger</taxon>
    </lineage>
</organism>
<proteinExistence type="predicted"/>
<feature type="region of interest" description="Disordered" evidence="1">
    <location>
        <begin position="183"/>
        <end position="222"/>
    </location>
</feature>
<dbReference type="OrthoDB" id="24581at2759"/>
<name>A0A9Q1DLP1_CONCO</name>
<dbReference type="EMBL" id="JAFJMO010000006">
    <property type="protein sequence ID" value="KAJ8274396.1"/>
    <property type="molecule type" value="Genomic_DNA"/>
</dbReference>
<dbReference type="AlphaFoldDB" id="A0A9Q1DLP1"/>
<keyword evidence="4" id="KW-1185">Reference proteome</keyword>
<dbReference type="Gene3D" id="3.40.50.10330">
    <property type="entry name" value="Probable inorganic polyphosphate/atp-NAD kinase, domain 1"/>
    <property type="match status" value="1"/>
</dbReference>
<keyword evidence="2" id="KW-1133">Transmembrane helix</keyword>
<evidence type="ECO:0000313" key="4">
    <source>
        <dbReference type="Proteomes" id="UP001152803"/>
    </source>
</evidence>
<feature type="compositionally biased region" description="Basic and acidic residues" evidence="1">
    <location>
        <begin position="183"/>
        <end position="198"/>
    </location>
</feature>
<gene>
    <name evidence="3" type="ORF">COCON_G00090210</name>
</gene>
<comment type="caution">
    <text evidence="3">The sequence shown here is derived from an EMBL/GenBank/DDBJ whole genome shotgun (WGS) entry which is preliminary data.</text>
</comment>
<feature type="transmembrane region" description="Helical" evidence="2">
    <location>
        <begin position="118"/>
        <end position="138"/>
    </location>
</feature>
<evidence type="ECO:0000256" key="2">
    <source>
        <dbReference type="SAM" id="Phobius"/>
    </source>
</evidence>
<feature type="compositionally biased region" description="Basic residues" evidence="1">
    <location>
        <begin position="210"/>
        <end position="222"/>
    </location>
</feature>
<accession>A0A9Q1DLP1</accession>
<dbReference type="Proteomes" id="UP001152803">
    <property type="component" value="Unassembled WGS sequence"/>
</dbReference>
<reference evidence="3" key="1">
    <citation type="journal article" date="2023" name="Science">
        <title>Genome structures resolve the early diversification of teleost fishes.</title>
        <authorList>
            <person name="Parey E."/>
            <person name="Louis A."/>
            <person name="Montfort J."/>
            <person name="Bouchez O."/>
            <person name="Roques C."/>
            <person name="Iampietro C."/>
            <person name="Lluch J."/>
            <person name="Castinel A."/>
            <person name="Donnadieu C."/>
            <person name="Desvignes T."/>
            <person name="Floi Bucao C."/>
            <person name="Jouanno E."/>
            <person name="Wen M."/>
            <person name="Mejri S."/>
            <person name="Dirks R."/>
            <person name="Jansen H."/>
            <person name="Henkel C."/>
            <person name="Chen W.J."/>
            <person name="Zahm M."/>
            <person name="Cabau C."/>
            <person name="Klopp C."/>
            <person name="Thompson A.W."/>
            <person name="Robinson-Rechavi M."/>
            <person name="Braasch I."/>
            <person name="Lecointre G."/>
            <person name="Bobe J."/>
            <person name="Postlethwait J.H."/>
            <person name="Berthelot C."/>
            <person name="Roest Crollius H."/>
            <person name="Guiguen Y."/>
        </authorList>
    </citation>
    <scope>NUCLEOTIDE SEQUENCE</scope>
    <source>
        <strain evidence="3">Concon-B</strain>
    </source>
</reference>
<protein>
    <submittedName>
        <fullName evidence="3">Uncharacterized protein</fullName>
    </submittedName>
</protein>
<sequence length="222" mass="25231">MIKNTCFHGKTHFGPKACILPNPTSVMHIQDPANQRLTWNKPPVNVLVIRKIRDETLLEPFKELCRFLIQLGQTIHLQLHPHPPSTTYTCTAHNPVSKASSDSTDLEKCFTSGSQVRWVPALCASSAFFVFGALILLYKTKKQNYLKVNQFKDSPRGTTYGGECGHTDATLWKLIWAEEPTRVRTESEWKPHPLGKSEEGDDWLPLPSLRCKKRKQRRAPEG</sequence>